<dbReference type="PANTHER" id="PTHR22749:SF6">
    <property type="entry name" value="RIBOFLAVIN KINASE"/>
    <property type="match status" value="1"/>
</dbReference>
<evidence type="ECO:0000256" key="12">
    <source>
        <dbReference type="ARBA" id="ARBA00022840"/>
    </source>
</evidence>
<dbReference type="GO" id="GO:0005524">
    <property type="term" value="F:ATP binding"/>
    <property type="evidence" value="ECO:0007669"/>
    <property type="project" value="UniProtKB-KW"/>
</dbReference>
<dbReference type="InterPro" id="IPR023465">
    <property type="entry name" value="Riboflavin_kinase_dom_sf"/>
</dbReference>
<evidence type="ECO:0000256" key="6">
    <source>
        <dbReference type="ARBA" id="ARBA00022643"/>
    </source>
</evidence>
<dbReference type="EMBL" id="JADYXP020000008">
    <property type="protein sequence ID" value="KAL0118572.1"/>
    <property type="molecule type" value="Genomic_DNA"/>
</dbReference>
<dbReference type="Proteomes" id="UP001430953">
    <property type="component" value="Unassembled WGS sequence"/>
</dbReference>
<evidence type="ECO:0000259" key="17">
    <source>
        <dbReference type="SMART" id="SM00904"/>
    </source>
</evidence>
<comment type="cofactor">
    <cofactor evidence="1">
        <name>Zn(2+)</name>
        <dbReference type="ChEBI" id="CHEBI:29105"/>
    </cofactor>
</comment>
<keyword evidence="10" id="KW-0418">Kinase</keyword>
<evidence type="ECO:0000256" key="4">
    <source>
        <dbReference type="ARBA" id="ARBA00017394"/>
    </source>
</evidence>
<dbReference type="InterPro" id="IPR023468">
    <property type="entry name" value="Riboflavin_kinase"/>
</dbReference>
<dbReference type="GO" id="GO:0005739">
    <property type="term" value="C:mitochondrion"/>
    <property type="evidence" value="ECO:0007669"/>
    <property type="project" value="TreeGrafter"/>
</dbReference>
<gene>
    <name evidence="18" type="ORF">PUN28_009321</name>
</gene>
<dbReference type="InterPro" id="IPR015865">
    <property type="entry name" value="Riboflavin_kinase_bac/euk"/>
</dbReference>
<keyword evidence="7" id="KW-0808">Transferase</keyword>
<comment type="function">
    <text evidence="15">Catalyzes the phosphorylation of riboflavin (vitamin B2) to form flavin-mononucleotide (FMN), hence rate-limiting enzyme in the synthesis of FAD. Essential for TNF-induced reactive oxygen species (ROS) production. Through its interaction with both TNFRSF1A and CYBA, physically and functionally couples TNFRSF1A to NADPH oxidase. TNF-activation of RFK may enhance the incorporation of FAD in NADPH oxidase, a critical step for the assembly and activation of NADPH oxidase.</text>
</comment>
<evidence type="ECO:0000256" key="8">
    <source>
        <dbReference type="ARBA" id="ARBA00022723"/>
    </source>
</evidence>
<evidence type="ECO:0000256" key="5">
    <source>
        <dbReference type="ARBA" id="ARBA00022630"/>
    </source>
</evidence>
<dbReference type="GO" id="GO:0046872">
    <property type="term" value="F:metal ion binding"/>
    <property type="evidence" value="ECO:0007669"/>
    <property type="project" value="UniProtKB-KW"/>
</dbReference>
<keyword evidence="6" id="KW-0288">FMN</keyword>
<dbReference type="SMART" id="SM00904">
    <property type="entry name" value="Flavokinase"/>
    <property type="match status" value="1"/>
</dbReference>
<dbReference type="GO" id="GO:0009231">
    <property type="term" value="P:riboflavin biosynthetic process"/>
    <property type="evidence" value="ECO:0007669"/>
    <property type="project" value="InterPro"/>
</dbReference>
<dbReference type="Gene3D" id="2.40.30.30">
    <property type="entry name" value="Riboflavin kinase-like"/>
    <property type="match status" value="1"/>
</dbReference>
<dbReference type="PANTHER" id="PTHR22749">
    <property type="entry name" value="RIBOFLAVIN KINASE/FMN ADENYLYLTRANSFERASE"/>
    <property type="match status" value="1"/>
</dbReference>
<sequence>MSRMFHQQRYVTYSMCYNVLSVVCHLSRGTFLSLSSVRGGRSEERGSIVKGFGRGSKELGIPTANLLESVISSLPKELNTGIYYGWASLRGEVYKMVASIGWNPYYKNEKKSLEVHLIHTFPEDFYGEELKVIITGYIRPEKDFSSLDDLITEIKNDIAIAERELEEPVMIKLKNDSFFTNKTVQ</sequence>
<evidence type="ECO:0000256" key="10">
    <source>
        <dbReference type="ARBA" id="ARBA00022777"/>
    </source>
</evidence>
<proteinExistence type="predicted"/>
<keyword evidence="8" id="KW-0479">Metal-binding</keyword>
<evidence type="ECO:0000256" key="1">
    <source>
        <dbReference type="ARBA" id="ARBA00001947"/>
    </source>
</evidence>
<keyword evidence="12" id="KW-0067">ATP-binding</keyword>
<dbReference type="EC" id="2.7.1.26" evidence="3"/>
<evidence type="ECO:0000256" key="3">
    <source>
        <dbReference type="ARBA" id="ARBA00012105"/>
    </source>
</evidence>
<comment type="pathway">
    <text evidence="2">Cofactor biosynthesis; FMN biosynthesis; FMN from riboflavin (ATP route): step 1/1.</text>
</comment>
<organism evidence="18 19">
    <name type="scientific">Cardiocondyla obscurior</name>
    <dbReference type="NCBI Taxonomy" id="286306"/>
    <lineage>
        <taxon>Eukaryota</taxon>
        <taxon>Metazoa</taxon>
        <taxon>Ecdysozoa</taxon>
        <taxon>Arthropoda</taxon>
        <taxon>Hexapoda</taxon>
        <taxon>Insecta</taxon>
        <taxon>Pterygota</taxon>
        <taxon>Neoptera</taxon>
        <taxon>Endopterygota</taxon>
        <taxon>Hymenoptera</taxon>
        <taxon>Apocrita</taxon>
        <taxon>Aculeata</taxon>
        <taxon>Formicoidea</taxon>
        <taxon>Formicidae</taxon>
        <taxon>Myrmicinae</taxon>
        <taxon>Cardiocondyla</taxon>
    </lineage>
</organism>
<keyword evidence="11" id="KW-0862">Zinc</keyword>
<evidence type="ECO:0000313" key="19">
    <source>
        <dbReference type="Proteomes" id="UP001430953"/>
    </source>
</evidence>
<evidence type="ECO:0000256" key="16">
    <source>
        <dbReference type="ARBA" id="ARBA00077632"/>
    </source>
</evidence>
<feature type="domain" description="Riboflavin kinase" evidence="17">
    <location>
        <begin position="37"/>
        <end position="166"/>
    </location>
</feature>
<evidence type="ECO:0000313" key="18">
    <source>
        <dbReference type="EMBL" id="KAL0118572.1"/>
    </source>
</evidence>
<evidence type="ECO:0000256" key="11">
    <source>
        <dbReference type="ARBA" id="ARBA00022833"/>
    </source>
</evidence>
<protein>
    <recommendedName>
        <fullName evidence="4">Riboflavin kinase</fullName>
        <ecNumber evidence="3">2.7.1.26</ecNumber>
    </recommendedName>
    <alternativeName>
        <fullName evidence="16">ATP:riboflavin 5'-phosphotransferase</fullName>
    </alternativeName>
    <alternativeName>
        <fullName evidence="13">Flavokinase</fullName>
    </alternativeName>
</protein>
<name>A0AAW2FXB4_9HYME</name>
<keyword evidence="5" id="KW-0285">Flavoprotein</keyword>
<evidence type="ECO:0000256" key="7">
    <source>
        <dbReference type="ARBA" id="ARBA00022679"/>
    </source>
</evidence>
<accession>A0AAW2FXB4</accession>
<dbReference type="SUPFAM" id="SSF82114">
    <property type="entry name" value="Riboflavin kinase-like"/>
    <property type="match status" value="1"/>
</dbReference>
<reference evidence="18 19" key="1">
    <citation type="submission" date="2023-03" db="EMBL/GenBank/DDBJ databases">
        <title>High recombination rates correlate with genetic variation in Cardiocondyla obscurior ants.</title>
        <authorList>
            <person name="Errbii M."/>
        </authorList>
    </citation>
    <scope>NUCLEOTIDE SEQUENCE [LARGE SCALE GENOMIC DNA]</scope>
    <source>
        <strain evidence="18">Alpha-2009</strain>
        <tissue evidence="18">Whole body</tissue>
    </source>
</reference>
<comment type="catalytic activity">
    <reaction evidence="14">
        <text>riboflavin + ATP = FMN + ADP + H(+)</text>
        <dbReference type="Rhea" id="RHEA:14357"/>
        <dbReference type="ChEBI" id="CHEBI:15378"/>
        <dbReference type="ChEBI" id="CHEBI:30616"/>
        <dbReference type="ChEBI" id="CHEBI:57986"/>
        <dbReference type="ChEBI" id="CHEBI:58210"/>
        <dbReference type="ChEBI" id="CHEBI:456216"/>
        <dbReference type="EC" id="2.7.1.26"/>
    </reaction>
    <physiologicalReaction direction="left-to-right" evidence="14">
        <dbReference type="Rhea" id="RHEA:14358"/>
    </physiologicalReaction>
</comment>
<keyword evidence="9" id="KW-0547">Nucleotide-binding</keyword>
<comment type="caution">
    <text evidence="18">The sequence shown here is derived from an EMBL/GenBank/DDBJ whole genome shotgun (WGS) entry which is preliminary data.</text>
</comment>
<dbReference type="GO" id="GO:0009398">
    <property type="term" value="P:FMN biosynthetic process"/>
    <property type="evidence" value="ECO:0007669"/>
    <property type="project" value="TreeGrafter"/>
</dbReference>
<dbReference type="AlphaFoldDB" id="A0AAW2FXB4"/>
<dbReference type="FunFam" id="2.40.30.30:FF:000002">
    <property type="entry name" value="Riboflavin kinase, putative"/>
    <property type="match status" value="1"/>
</dbReference>
<evidence type="ECO:0000256" key="15">
    <source>
        <dbReference type="ARBA" id="ARBA00054097"/>
    </source>
</evidence>
<evidence type="ECO:0000256" key="2">
    <source>
        <dbReference type="ARBA" id="ARBA00005201"/>
    </source>
</evidence>
<evidence type="ECO:0000256" key="14">
    <source>
        <dbReference type="ARBA" id="ARBA00050912"/>
    </source>
</evidence>
<dbReference type="Pfam" id="PF01687">
    <property type="entry name" value="Flavokinase"/>
    <property type="match status" value="1"/>
</dbReference>
<evidence type="ECO:0000256" key="9">
    <source>
        <dbReference type="ARBA" id="ARBA00022741"/>
    </source>
</evidence>
<evidence type="ECO:0000256" key="13">
    <source>
        <dbReference type="ARBA" id="ARBA00029789"/>
    </source>
</evidence>
<dbReference type="GO" id="GO:0008531">
    <property type="term" value="F:riboflavin kinase activity"/>
    <property type="evidence" value="ECO:0007669"/>
    <property type="project" value="UniProtKB-EC"/>
</dbReference>
<keyword evidence="19" id="KW-1185">Reference proteome</keyword>